<comment type="caution">
    <text evidence="2">The sequence shown here is derived from an EMBL/GenBank/DDBJ whole genome shotgun (WGS) entry which is preliminary data.</text>
</comment>
<sequence>MNSTEKTSRKNSNHSFGKSQNTEVIYYGPSLEDSACFDKIISQTNSAMNFGKSPFGNDRGNQDTAFQKFSTDSDLPSERYEQATNGNIPAKSRPKKHKFNQLSANFMGRRLLGAVDRALTDLTEGDQCQIGCFPQESLSQQRAPVFVKPNTTNINFKEGPPPEISGNGGAVASKHQINNSHGKSMGTELNNNNTQKAPINLEPIMSNLKSRGEQEYEKSPIRFSNLGLLDGAGAPMTKKPQIQCQSTPHLVSNVLDQKSPSVNNHINSNYQNRVDLATNSARVTVPFAEINPPQSKIIPDHPTSVSNPQTNFSSKPNSIPKITNFNSEDEIGTNTIVNNSLLTNEPKKFISSPNSQKNNPNITPNVSKPPQPKTYSNFDNNQPPQPIEKQPTPKDKATKNFIHSPNTNTKANADQEPAPPMVIQSLATILRTNQA</sequence>
<feature type="region of interest" description="Disordered" evidence="1">
    <location>
        <begin position="347"/>
        <end position="419"/>
    </location>
</feature>
<feature type="region of interest" description="Disordered" evidence="1">
    <location>
        <begin position="51"/>
        <end position="79"/>
    </location>
</feature>
<name>A0ABS8WGA2_DATST</name>
<dbReference type="EMBL" id="JACEIK010006768">
    <property type="protein sequence ID" value="MCE3049224.1"/>
    <property type="molecule type" value="Genomic_DNA"/>
</dbReference>
<gene>
    <name evidence="2" type="ORF">HAX54_044416</name>
</gene>
<evidence type="ECO:0000313" key="2">
    <source>
        <dbReference type="EMBL" id="MCE3049224.1"/>
    </source>
</evidence>
<feature type="region of interest" description="Disordered" evidence="1">
    <location>
        <begin position="1"/>
        <end position="21"/>
    </location>
</feature>
<feature type="compositionally biased region" description="Polar residues" evidence="1">
    <location>
        <begin position="373"/>
        <end position="382"/>
    </location>
</feature>
<proteinExistence type="predicted"/>
<keyword evidence="3" id="KW-1185">Reference proteome</keyword>
<feature type="compositionally biased region" description="Polar residues" evidence="1">
    <location>
        <begin position="401"/>
        <end position="412"/>
    </location>
</feature>
<feature type="compositionally biased region" description="Polar residues" evidence="1">
    <location>
        <begin position="62"/>
        <end position="74"/>
    </location>
</feature>
<feature type="compositionally biased region" description="Polar residues" evidence="1">
    <location>
        <begin position="351"/>
        <end position="366"/>
    </location>
</feature>
<evidence type="ECO:0000256" key="1">
    <source>
        <dbReference type="SAM" id="MobiDB-lite"/>
    </source>
</evidence>
<evidence type="ECO:0000313" key="3">
    <source>
        <dbReference type="Proteomes" id="UP000823775"/>
    </source>
</evidence>
<accession>A0ABS8WGA2</accession>
<feature type="compositionally biased region" description="Polar residues" evidence="1">
    <location>
        <begin position="303"/>
        <end position="326"/>
    </location>
</feature>
<protein>
    <submittedName>
        <fullName evidence="2">Uncharacterized protein</fullName>
    </submittedName>
</protein>
<feature type="region of interest" description="Disordered" evidence="1">
    <location>
        <begin position="292"/>
        <end position="326"/>
    </location>
</feature>
<dbReference type="Proteomes" id="UP000823775">
    <property type="component" value="Unassembled WGS sequence"/>
</dbReference>
<organism evidence="2 3">
    <name type="scientific">Datura stramonium</name>
    <name type="common">Jimsonweed</name>
    <name type="synonym">Common thornapple</name>
    <dbReference type="NCBI Taxonomy" id="4076"/>
    <lineage>
        <taxon>Eukaryota</taxon>
        <taxon>Viridiplantae</taxon>
        <taxon>Streptophyta</taxon>
        <taxon>Embryophyta</taxon>
        <taxon>Tracheophyta</taxon>
        <taxon>Spermatophyta</taxon>
        <taxon>Magnoliopsida</taxon>
        <taxon>eudicotyledons</taxon>
        <taxon>Gunneridae</taxon>
        <taxon>Pentapetalae</taxon>
        <taxon>asterids</taxon>
        <taxon>lamiids</taxon>
        <taxon>Solanales</taxon>
        <taxon>Solanaceae</taxon>
        <taxon>Solanoideae</taxon>
        <taxon>Datureae</taxon>
        <taxon>Datura</taxon>
    </lineage>
</organism>
<reference evidence="2 3" key="1">
    <citation type="journal article" date="2021" name="BMC Genomics">
        <title>Datura genome reveals duplications of psychoactive alkaloid biosynthetic genes and high mutation rate following tissue culture.</title>
        <authorList>
            <person name="Rajewski A."/>
            <person name="Carter-House D."/>
            <person name="Stajich J."/>
            <person name="Litt A."/>
        </authorList>
    </citation>
    <scope>NUCLEOTIDE SEQUENCE [LARGE SCALE GENOMIC DNA]</scope>
    <source>
        <strain evidence="2">AR-01</strain>
    </source>
</reference>